<dbReference type="EMBL" id="SRLO01000107">
    <property type="protein sequence ID" value="TNN75089.1"/>
    <property type="molecule type" value="Genomic_DNA"/>
</dbReference>
<evidence type="ECO:0000313" key="2">
    <source>
        <dbReference type="EMBL" id="TNN75089.1"/>
    </source>
</evidence>
<reference evidence="2 3" key="1">
    <citation type="submission" date="2019-03" db="EMBL/GenBank/DDBJ databases">
        <title>First draft genome of Liparis tanakae, snailfish: a comprehensive survey of snailfish specific genes.</title>
        <authorList>
            <person name="Kim W."/>
            <person name="Song I."/>
            <person name="Jeong J.-H."/>
            <person name="Kim D."/>
            <person name="Kim S."/>
            <person name="Ryu S."/>
            <person name="Song J.Y."/>
            <person name="Lee S.K."/>
        </authorList>
    </citation>
    <scope>NUCLEOTIDE SEQUENCE [LARGE SCALE GENOMIC DNA]</scope>
    <source>
        <tissue evidence="2">Muscle</tissue>
    </source>
</reference>
<gene>
    <name evidence="2" type="ORF">EYF80_014662</name>
</gene>
<comment type="caution">
    <text evidence="2">The sequence shown here is derived from an EMBL/GenBank/DDBJ whole genome shotgun (WGS) entry which is preliminary data.</text>
</comment>
<dbReference type="Proteomes" id="UP000314294">
    <property type="component" value="Unassembled WGS sequence"/>
</dbReference>
<evidence type="ECO:0000313" key="3">
    <source>
        <dbReference type="Proteomes" id="UP000314294"/>
    </source>
</evidence>
<keyword evidence="3" id="KW-1185">Reference proteome</keyword>
<sequence length="102" mass="11019">MNVIRPAGDTKIEEQPERSASEIARVPCLYLCFCSLPFTSLSSSCLVFKASLEHCSDMFLPVYSSLQHRLGAPEFSCKWLLEAAAAGEETRGAGVCAPSVTC</sequence>
<accession>A0A4Z2IAJ2</accession>
<feature type="compositionally biased region" description="Basic and acidic residues" evidence="1">
    <location>
        <begin position="8"/>
        <end position="20"/>
    </location>
</feature>
<evidence type="ECO:0000256" key="1">
    <source>
        <dbReference type="SAM" id="MobiDB-lite"/>
    </source>
</evidence>
<feature type="region of interest" description="Disordered" evidence="1">
    <location>
        <begin position="1"/>
        <end position="20"/>
    </location>
</feature>
<organism evidence="2 3">
    <name type="scientific">Liparis tanakae</name>
    <name type="common">Tanaka's snailfish</name>
    <dbReference type="NCBI Taxonomy" id="230148"/>
    <lineage>
        <taxon>Eukaryota</taxon>
        <taxon>Metazoa</taxon>
        <taxon>Chordata</taxon>
        <taxon>Craniata</taxon>
        <taxon>Vertebrata</taxon>
        <taxon>Euteleostomi</taxon>
        <taxon>Actinopterygii</taxon>
        <taxon>Neopterygii</taxon>
        <taxon>Teleostei</taxon>
        <taxon>Neoteleostei</taxon>
        <taxon>Acanthomorphata</taxon>
        <taxon>Eupercaria</taxon>
        <taxon>Perciformes</taxon>
        <taxon>Cottioidei</taxon>
        <taxon>Cottales</taxon>
        <taxon>Liparidae</taxon>
        <taxon>Liparis</taxon>
    </lineage>
</organism>
<proteinExistence type="predicted"/>
<name>A0A4Z2IAJ2_9TELE</name>
<dbReference type="AlphaFoldDB" id="A0A4Z2IAJ2"/>
<protein>
    <submittedName>
        <fullName evidence="2">Uncharacterized protein</fullName>
    </submittedName>
</protein>